<accession>A0A834P9U1</accession>
<gene>
    <name evidence="2" type="ORF">H0235_002565</name>
</gene>
<feature type="region of interest" description="Disordered" evidence="1">
    <location>
        <begin position="50"/>
        <end position="83"/>
    </location>
</feature>
<organism evidence="2 3">
    <name type="scientific">Vespula pensylvanica</name>
    <name type="common">Western yellow jacket</name>
    <name type="synonym">Wasp</name>
    <dbReference type="NCBI Taxonomy" id="30213"/>
    <lineage>
        <taxon>Eukaryota</taxon>
        <taxon>Metazoa</taxon>
        <taxon>Ecdysozoa</taxon>
        <taxon>Arthropoda</taxon>
        <taxon>Hexapoda</taxon>
        <taxon>Insecta</taxon>
        <taxon>Pterygota</taxon>
        <taxon>Neoptera</taxon>
        <taxon>Endopterygota</taxon>
        <taxon>Hymenoptera</taxon>
        <taxon>Apocrita</taxon>
        <taxon>Aculeata</taxon>
        <taxon>Vespoidea</taxon>
        <taxon>Vespidae</taxon>
        <taxon>Vespinae</taxon>
        <taxon>Vespula</taxon>
    </lineage>
</organism>
<feature type="compositionally biased region" description="Gly residues" evidence="1">
    <location>
        <begin position="51"/>
        <end position="63"/>
    </location>
</feature>
<dbReference type="EMBL" id="JACSDY010000002">
    <property type="protein sequence ID" value="KAF7434374.1"/>
    <property type="molecule type" value="Genomic_DNA"/>
</dbReference>
<keyword evidence="3" id="KW-1185">Reference proteome</keyword>
<name>A0A834P9U1_VESPE</name>
<evidence type="ECO:0000313" key="3">
    <source>
        <dbReference type="Proteomes" id="UP000600918"/>
    </source>
</evidence>
<reference evidence="2" key="1">
    <citation type="journal article" date="2020" name="G3 (Bethesda)">
        <title>High-Quality Assemblies for Three Invasive Social Wasps from the &lt;i&gt;Vespula&lt;/i&gt; Genus.</title>
        <authorList>
            <person name="Harrop T.W.R."/>
            <person name="Guhlin J."/>
            <person name="McLaughlin G.M."/>
            <person name="Permina E."/>
            <person name="Stockwell P."/>
            <person name="Gilligan J."/>
            <person name="Le Lec M.F."/>
            <person name="Gruber M.A.M."/>
            <person name="Quinn O."/>
            <person name="Lovegrove M."/>
            <person name="Duncan E.J."/>
            <person name="Remnant E.J."/>
            <person name="Van Eeckhoven J."/>
            <person name="Graham B."/>
            <person name="Knapp R.A."/>
            <person name="Langford K.W."/>
            <person name="Kronenberg Z."/>
            <person name="Press M.O."/>
            <person name="Eacker S.M."/>
            <person name="Wilson-Rankin E.E."/>
            <person name="Purcell J."/>
            <person name="Lester P.J."/>
            <person name="Dearden P.K."/>
        </authorList>
    </citation>
    <scope>NUCLEOTIDE SEQUENCE</scope>
    <source>
        <strain evidence="2">Volc-1</strain>
    </source>
</reference>
<dbReference type="Proteomes" id="UP000600918">
    <property type="component" value="Unassembled WGS sequence"/>
</dbReference>
<evidence type="ECO:0000256" key="1">
    <source>
        <dbReference type="SAM" id="MobiDB-lite"/>
    </source>
</evidence>
<comment type="caution">
    <text evidence="2">The sequence shown here is derived from an EMBL/GenBank/DDBJ whole genome shotgun (WGS) entry which is preliminary data.</text>
</comment>
<evidence type="ECO:0000313" key="2">
    <source>
        <dbReference type="EMBL" id="KAF7434374.1"/>
    </source>
</evidence>
<dbReference type="AlphaFoldDB" id="A0A834P9U1"/>
<protein>
    <submittedName>
        <fullName evidence="2">Uncharacterized protein</fullName>
    </submittedName>
</protein>
<proteinExistence type="predicted"/>
<sequence length="83" mass="8651">MFPHPPPIPSPTTHLAFARRSNGFTDSRYPQYSIFISESNFTGRNVARRVAGGGGGGGDGSGGPNCVLGGEVEEKGEVFTPTP</sequence>